<dbReference type="GO" id="GO:0005829">
    <property type="term" value="C:cytosol"/>
    <property type="evidence" value="ECO:0007669"/>
    <property type="project" value="TreeGrafter"/>
</dbReference>
<feature type="domain" description="Importin N-terminal" evidence="5">
    <location>
        <begin position="28"/>
        <end position="100"/>
    </location>
</feature>
<evidence type="ECO:0000256" key="4">
    <source>
        <dbReference type="ARBA" id="ARBA00023242"/>
    </source>
</evidence>
<dbReference type="Pfam" id="PF03810">
    <property type="entry name" value="IBN_N"/>
    <property type="match status" value="1"/>
</dbReference>
<reference evidence="6" key="1">
    <citation type="journal article" date="2023" name="Mol. Biol. Evol.">
        <title>Third-Generation Sequencing Reveals the Adaptive Role of the Epigenome in Three Deep-Sea Polychaetes.</title>
        <authorList>
            <person name="Perez M."/>
            <person name="Aroh O."/>
            <person name="Sun Y."/>
            <person name="Lan Y."/>
            <person name="Juniper S.K."/>
            <person name="Young C.R."/>
            <person name="Angers B."/>
            <person name="Qian P.Y."/>
        </authorList>
    </citation>
    <scope>NUCLEOTIDE SEQUENCE</scope>
    <source>
        <strain evidence="6">R07B-5</strain>
    </source>
</reference>
<dbReference type="SMART" id="SM00913">
    <property type="entry name" value="IBN_N"/>
    <property type="match status" value="1"/>
</dbReference>
<dbReference type="Gene3D" id="1.25.10.10">
    <property type="entry name" value="Leucine-rich Repeat Variant"/>
    <property type="match status" value="1"/>
</dbReference>
<keyword evidence="7" id="KW-1185">Reference proteome</keyword>
<comment type="subcellular location">
    <subcellularLocation>
        <location evidence="1">Nucleus</location>
    </subcellularLocation>
</comment>
<dbReference type="InterPro" id="IPR001494">
    <property type="entry name" value="Importin-beta_N"/>
</dbReference>
<comment type="caution">
    <text evidence="6">The sequence shown here is derived from an EMBL/GenBank/DDBJ whole genome shotgun (WGS) entry which is preliminary data.</text>
</comment>
<accession>A0AAD9K8A8</accession>
<dbReference type="GO" id="GO:0006606">
    <property type="term" value="P:protein import into nucleus"/>
    <property type="evidence" value="ECO:0007669"/>
    <property type="project" value="TreeGrafter"/>
</dbReference>
<keyword evidence="4" id="KW-0539">Nucleus</keyword>
<dbReference type="InterPro" id="IPR011989">
    <property type="entry name" value="ARM-like"/>
</dbReference>
<gene>
    <name evidence="6" type="ORF">NP493_1346g00008</name>
</gene>
<dbReference type="SUPFAM" id="SSF48371">
    <property type="entry name" value="ARM repeat"/>
    <property type="match status" value="1"/>
</dbReference>
<keyword evidence="3" id="KW-0813">Transport</keyword>
<dbReference type="EMBL" id="JAODUO010001345">
    <property type="protein sequence ID" value="KAK2165868.1"/>
    <property type="molecule type" value="Genomic_DNA"/>
</dbReference>
<evidence type="ECO:0000256" key="1">
    <source>
        <dbReference type="ARBA" id="ARBA00004123"/>
    </source>
</evidence>
<organism evidence="6 7">
    <name type="scientific">Ridgeia piscesae</name>
    <name type="common">Tubeworm</name>
    <dbReference type="NCBI Taxonomy" id="27915"/>
    <lineage>
        <taxon>Eukaryota</taxon>
        <taxon>Metazoa</taxon>
        <taxon>Spiralia</taxon>
        <taxon>Lophotrochozoa</taxon>
        <taxon>Annelida</taxon>
        <taxon>Polychaeta</taxon>
        <taxon>Sedentaria</taxon>
        <taxon>Canalipalpata</taxon>
        <taxon>Sabellida</taxon>
        <taxon>Siboglinidae</taxon>
        <taxon>Ridgeia</taxon>
    </lineage>
</organism>
<dbReference type="AlphaFoldDB" id="A0AAD9K8A8"/>
<dbReference type="InterPro" id="IPR016024">
    <property type="entry name" value="ARM-type_fold"/>
</dbReference>
<dbReference type="PROSITE" id="PS50166">
    <property type="entry name" value="IMPORTIN_B_NT"/>
    <property type="match status" value="1"/>
</dbReference>
<dbReference type="Proteomes" id="UP001209878">
    <property type="component" value="Unassembled WGS sequence"/>
</dbReference>
<evidence type="ECO:0000259" key="5">
    <source>
        <dbReference type="PROSITE" id="PS50166"/>
    </source>
</evidence>
<evidence type="ECO:0000313" key="7">
    <source>
        <dbReference type="Proteomes" id="UP001209878"/>
    </source>
</evidence>
<dbReference type="Pfam" id="PF25758">
    <property type="entry name" value="TPR_IPO11"/>
    <property type="match status" value="1"/>
</dbReference>
<dbReference type="PANTHER" id="PTHR10997:SF7">
    <property type="entry name" value="IMPORTIN-11"/>
    <property type="match status" value="1"/>
</dbReference>
<comment type="similarity">
    <text evidence="2">Belongs to the importin beta family.</text>
</comment>
<evidence type="ECO:0000256" key="3">
    <source>
        <dbReference type="ARBA" id="ARBA00022448"/>
    </source>
</evidence>
<dbReference type="GO" id="GO:0005635">
    <property type="term" value="C:nuclear envelope"/>
    <property type="evidence" value="ECO:0007669"/>
    <property type="project" value="TreeGrafter"/>
</dbReference>
<dbReference type="InterPro" id="IPR058669">
    <property type="entry name" value="TPR_IPO7/11-like"/>
</dbReference>
<sequence>MDIGTAGPLVLHVLGQACSQQPEVLKPAEQQLKQWETQPGFYTILQTIWSNHSLDQNVRWLAVLFFKNGVDRYWRKTAPNAVREEEKAVLRQRLLMAIAEPVNQIATQLAVLTAKIARLDCPHNWPELFPTLLEAVKSPEVLLKQRALLMLYHVVKALASKRLAPDRHIFAELTASLFAYILTLWDAHTENTAKYIQGQGHADLLMSFDQSILALKVLRKLVVFGVKQPDKNESAITFVNLVFQRLEQFLTSKNEMQFLSQDLFPRREKVITLLTKVLLDLQENHPESYIVFIRPTFDLAVRYNFTDEAQGFVFERFTVNSLNLIRNILRCESYRPAKNIEDTKNPLVLEAHQIKLTYFNVTMLPGICRQLISHYFPLTPDDLEKWDADPEDFIADEGGDSWKFSLRPCVEGLFLTLMKEFWEVLTPVILSLMQEYQAPINFDDMNAILMKDAIYTAIGLASFDLYDDVDFNQWLQSHLLAELTTKHTNYRVLRRRVVWVIGCWVGVKMAPEMRPTMYEALLPLLQRSEDLVVRMEVANTLRIAIDDFEFKTEQFQPYLDSSFTLLFQLLKDVVECETKMQILRVISFIIERMQRQIRPHAAPLVQYLPQLWQESSEHNMLRCAILTTLTFLVQGLGAQSVSMYDFLIPVIQMSTDVTQDQHVYLCEDGVELWHHTLQHCPRISPQLIDLYTNIPPLLGRSILLYLVGQYFYTW</sequence>
<protein>
    <recommendedName>
        <fullName evidence="5">Importin N-terminal domain-containing protein</fullName>
    </recommendedName>
</protein>
<evidence type="ECO:0000256" key="2">
    <source>
        <dbReference type="ARBA" id="ARBA00007991"/>
    </source>
</evidence>
<proteinExistence type="inferred from homology"/>
<evidence type="ECO:0000313" key="6">
    <source>
        <dbReference type="EMBL" id="KAK2165868.1"/>
    </source>
</evidence>
<dbReference type="GO" id="GO:0031267">
    <property type="term" value="F:small GTPase binding"/>
    <property type="evidence" value="ECO:0007669"/>
    <property type="project" value="InterPro"/>
</dbReference>
<name>A0AAD9K8A8_RIDPI</name>
<dbReference type="PANTHER" id="PTHR10997">
    <property type="entry name" value="IMPORTIN-7, 8, 11"/>
    <property type="match status" value="1"/>
</dbReference>